<name>A0A9Q0KHD2_9MAGN</name>
<evidence type="ECO:0000313" key="2">
    <source>
        <dbReference type="Proteomes" id="UP001141806"/>
    </source>
</evidence>
<dbReference type="Proteomes" id="UP001141806">
    <property type="component" value="Unassembled WGS sequence"/>
</dbReference>
<keyword evidence="2" id="KW-1185">Reference proteome</keyword>
<reference evidence="1" key="1">
    <citation type="journal article" date="2023" name="Plant J.">
        <title>The genome of the king protea, Protea cynaroides.</title>
        <authorList>
            <person name="Chang J."/>
            <person name="Duong T.A."/>
            <person name="Schoeman C."/>
            <person name="Ma X."/>
            <person name="Roodt D."/>
            <person name="Barker N."/>
            <person name="Li Z."/>
            <person name="Van de Peer Y."/>
            <person name="Mizrachi E."/>
        </authorList>
    </citation>
    <scope>NUCLEOTIDE SEQUENCE</scope>
    <source>
        <tissue evidence="1">Young leaves</tissue>
    </source>
</reference>
<dbReference type="EMBL" id="JAMYWD010000005">
    <property type="protein sequence ID" value="KAJ4970336.1"/>
    <property type="molecule type" value="Genomic_DNA"/>
</dbReference>
<comment type="caution">
    <text evidence="1">The sequence shown here is derived from an EMBL/GenBank/DDBJ whole genome shotgun (WGS) entry which is preliminary data.</text>
</comment>
<proteinExistence type="predicted"/>
<gene>
    <name evidence="1" type="ORF">NE237_003435</name>
</gene>
<dbReference type="AlphaFoldDB" id="A0A9Q0KHD2"/>
<evidence type="ECO:0000313" key="1">
    <source>
        <dbReference type="EMBL" id="KAJ4970336.1"/>
    </source>
</evidence>
<accession>A0A9Q0KHD2</accession>
<sequence>MSPAEGRLPSAPGRDRVGFVNGYGRGRSELKNYPRFSISNDQFDDSLQPSNIREAVTKALVDVMWSLVSDIVTQAISYYLGLLATDNNIRQSEVRVSTDNEDARVLEPRNDVGVFKIRNDARVSDPRNDAMVSSLKNDRVFDPVVNGRISLQLLPKRVFEPTVAVLSTSMRHEVADSQRQTGLISSILEEGNGILQFDRVAVNPTPVADQGYRFPGNGRSILRR</sequence>
<protein>
    <submittedName>
        <fullName evidence="1">Uncharacterized protein</fullName>
    </submittedName>
</protein>
<organism evidence="1 2">
    <name type="scientific">Protea cynaroides</name>
    <dbReference type="NCBI Taxonomy" id="273540"/>
    <lineage>
        <taxon>Eukaryota</taxon>
        <taxon>Viridiplantae</taxon>
        <taxon>Streptophyta</taxon>
        <taxon>Embryophyta</taxon>
        <taxon>Tracheophyta</taxon>
        <taxon>Spermatophyta</taxon>
        <taxon>Magnoliopsida</taxon>
        <taxon>Proteales</taxon>
        <taxon>Proteaceae</taxon>
        <taxon>Protea</taxon>
    </lineage>
</organism>